<keyword evidence="15" id="KW-0812">Transmembrane</keyword>
<evidence type="ECO:0000313" key="16">
    <source>
        <dbReference type="EMBL" id="EDW05713.1"/>
    </source>
</evidence>
<dbReference type="Proteomes" id="UP000009192">
    <property type="component" value="Unassembled WGS sequence"/>
</dbReference>
<evidence type="ECO:0000256" key="11">
    <source>
        <dbReference type="ARBA" id="ARBA00023004"/>
    </source>
</evidence>
<dbReference type="InParanoid" id="B4L7K0"/>
<dbReference type="GO" id="GO:0020037">
    <property type="term" value="F:heme binding"/>
    <property type="evidence" value="ECO:0007669"/>
    <property type="project" value="InterPro"/>
</dbReference>
<dbReference type="InterPro" id="IPR001128">
    <property type="entry name" value="Cyt_P450"/>
</dbReference>
<keyword evidence="7 14" id="KW-0479">Metal-binding</keyword>
<evidence type="ECO:0000256" key="1">
    <source>
        <dbReference type="ARBA" id="ARBA00001971"/>
    </source>
</evidence>
<dbReference type="eggNOG" id="KOG0156">
    <property type="taxonomic scope" value="Eukaryota"/>
</dbReference>
<keyword evidence="9" id="KW-0492">Microsome</keyword>
<organism evidence="16 18">
    <name type="scientific">Drosophila mojavensis</name>
    <name type="common">Fruit fly</name>
    <dbReference type="NCBI Taxonomy" id="7230"/>
    <lineage>
        <taxon>Eukaryota</taxon>
        <taxon>Metazoa</taxon>
        <taxon>Ecdysozoa</taxon>
        <taxon>Arthropoda</taxon>
        <taxon>Hexapoda</taxon>
        <taxon>Insecta</taxon>
        <taxon>Pterygota</taxon>
        <taxon>Neoptera</taxon>
        <taxon>Endopterygota</taxon>
        <taxon>Diptera</taxon>
        <taxon>Brachycera</taxon>
        <taxon>Muscomorpha</taxon>
        <taxon>Ephydroidea</taxon>
        <taxon>Drosophilidae</taxon>
        <taxon>Drosophila</taxon>
    </lineage>
</organism>
<keyword evidence="15" id="KW-1133">Transmembrane helix</keyword>
<evidence type="ECO:0000256" key="13">
    <source>
        <dbReference type="ARBA" id="ARBA00023136"/>
    </source>
</evidence>
<proteinExistence type="inferred from homology"/>
<dbReference type="EC" id="1.14.-.-" evidence="16 17"/>
<protein>
    <submittedName>
        <fullName evidence="16">Uncharacterized protein, isoform A</fullName>
        <ecNumber evidence="16 17">1.14.-.-</ecNumber>
    </submittedName>
    <submittedName>
        <fullName evidence="17">Uncharacterized protein, isoform B</fullName>
    </submittedName>
</protein>
<evidence type="ECO:0000256" key="15">
    <source>
        <dbReference type="SAM" id="Phobius"/>
    </source>
</evidence>
<dbReference type="PANTHER" id="PTHR24300:SF403">
    <property type="entry name" value="CYTOCHROME P450 306A1"/>
    <property type="match status" value="1"/>
</dbReference>
<dbReference type="FunCoup" id="B4L7K0">
    <property type="interactions" value="27"/>
</dbReference>
<comment type="subcellular location">
    <subcellularLocation>
        <location evidence="4">Endoplasmic reticulum membrane</location>
        <topology evidence="4">Peripheral membrane protein</topology>
    </subcellularLocation>
    <subcellularLocation>
        <location evidence="3">Microsome membrane</location>
        <topology evidence="3">Peripheral membrane protein</topology>
    </subcellularLocation>
</comment>
<reference evidence="16" key="3">
    <citation type="submission" date="2015-11" db="EMBL/GenBank/DDBJ databases">
        <authorList>
            <consortium name="FlyBase"/>
        </authorList>
    </citation>
    <scope>NUCLEOTIDE SEQUENCE</scope>
    <source>
        <strain evidence="16">TSC#15081-1352.22</strain>
    </source>
</reference>
<evidence type="ECO:0000313" key="18">
    <source>
        <dbReference type="Proteomes" id="UP000009192"/>
    </source>
</evidence>
<dbReference type="GO" id="GO:0035302">
    <property type="term" value="F:ecdysteroid 25-hydroxylase activity"/>
    <property type="evidence" value="ECO:0007669"/>
    <property type="project" value="EnsemblMetazoa"/>
</dbReference>
<reference evidence="16 18" key="1">
    <citation type="journal article" date="2007" name="Nature">
        <title>Evolution of genes and genomes on the Drosophila phylogeny.</title>
        <authorList>
            <consortium name="Drosophila 12 Genomes Consortium"/>
            <person name="Clark A.G."/>
            <person name="Eisen M.B."/>
            <person name="Smith D.R."/>
            <person name="Bergman C.M."/>
            <person name="Oliver B."/>
            <person name="Markow T.A."/>
            <person name="Kaufman T.C."/>
            <person name="Kellis M."/>
            <person name="Gelbart W."/>
            <person name="Iyer V.N."/>
            <person name="Pollard D.A."/>
            <person name="Sackton T.B."/>
            <person name="Larracuente A.M."/>
            <person name="Singh N.D."/>
            <person name="Abad J.P."/>
            <person name="Abt D.N."/>
            <person name="Adryan B."/>
            <person name="Aguade M."/>
            <person name="Akashi H."/>
            <person name="Anderson W.W."/>
            <person name="Aquadro C.F."/>
            <person name="Ardell D.H."/>
            <person name="Arguello R."/>
            <person name="Artieri C.G."/>
            <person name="Barbash D.A."/>
            <person name="Barker D."/>
            <person name="Barsanti P."/>
            <person name="Batterham P."/>
            <person name="Batzoglou S."/>
            <person name="Begun D."/>
            <person name="Bhutkar A."/>
            <person name="Blanco E."/>
            <person name="Bosak S.A."/>
            <person name="Bradley R.K."/>
            <person name="Brand A.D."/>
            <person name="Brent M.R."/>
            <person name="Brooks A.N."/>
            <person name="Brown R.H."/>
            <person name="Butlin R.K."/>
            <person name="Caggese C."/>
            <person name="Calvi B.R."/>
            <person name="Bernardo de Carvalho A."/>
            <person name="Caspi A."/>
            <person name="Castrezana S."/>
            <person name="Celniker S.E."/>
            <person name="Chang J.L."/>
            <person name="Chapple C."/>
            <person name="Chatterji S."/>
            <person name="Chinwalla A."/>
            <person name="Civetta A."/>
            <person name="Clifton S.W."/>
            <person name="Comeron J.M."/>
            <person name="Costello J.C."/>
            <person name="Coyne J.A."/>
            <person name="Daub J."/>
            <person name="David R.G."/>
            <person name="Delcher A.L."/>
            <person name="Delehaunty K."/>
            <person name="Do C.B."/>
            <person name="Ebling H."/>
            <person name="Edwards K."/>
            <person name="Eickbush T."/>
            <person name="Evans J.D."/>
            <person name="Filipski A."/>
            <person name="Findeiss S."/>
            <person name="Freyhult E."/>
            <person name="Fulton L."/>
            <person name="Fulton R."/>
            <person name="Garcia A.C."/>
            <person name="Gardiner A."/>
            <person name="Garfield D.A."/>
            <person name="Garvin B.E."/>
            <person name="Gibson G."/>
            <person name="Gilbert D."/>
            <person name="Gnerre S."/>
            <person name="Godfrey J."/>
            <person name="Good R."/>
            <person name="Gotea V."/>
            <person name="Gravely B."/>
            <person name="Greenberg A.J."/>
            <person name="Griffiths-Jones S."/>
            <person name="Gross S."/>
            <person name="Guigo R."/>
            <person name="Gustafson E.A."/>
            <person name="Haerty W."/>
            <person name="Hahn M.W."/>
            <person name="Halligan D.L."/>
            <person name="Halpern A.L."/>
            <person name="Halter G.M."/>
            <person name="Han M.V."/>
            <person name="Heger A."/>
            <person name="Hillier L."/>
            <person name="Hinrichs A.S."/>
            <person name="Holmes I."/>
            <person name="Hoskins R.A."/>
            <person name="Hubisz M.J."/>
            <person name="Hultmark D."/>
            <person name="Huntley M.A."/>
            <person name="Jaffe D.B."/>
            <person name="Jagadeeshan S."/>
            <person name="Jeck W.R."/>
            <person name="Johnson J."/>
            <person name="Jones C.D."/>
            <person name="Jordan W.C."/>
            <person name="Karpen G.H."/>
            <person name="Kataoka E."/>
            <person name="Keightley P.D."/>
            <person name="Kheradpour P."/>
            <person name="Kirkness E.F."/>
            <person name="Koerich L.B."/>
            <person name="Kristiansen K."/>
            <person name="Kudrna D."/>
            <person name="Kulathinal R.J."/>
            <person name="Kumar S."/>
            <person name="Kwok R."/>
            <person name="Lander E."/>
            <person name="Langley C.H."/>
            <person name="Lapoint R."/>
            <person name="Lazzaro B.P."/>
            <person name="Lee S.J."/>
            <person name="Levesque L."/>
            <person name="Li R."/>
            <person name="Lin C.F."/>
            <person name="Lin M.F."/>
            <person name="Lindblad-Toh K."/>
            <person name="Llopart A."/>
            <person name="Long M."/>
            <person name="Low L."/>
            <person name="Lozovsky E."/>
            <person name="Lu J."/>
            <person name="Luo M."/>
            <person name="Machado C.A."/>
            <person name="Makalowski W."/>
            <person name="Marzo M."/>
            <person name="Matsuda M."/>
            <person name="Matzkin L."/>
            <person name="McAllister B."/>
            <person name="McBride C.S."/>
            <person name="McKernan B."/>
            <person name="McKernan K."/>
            <person name="Mendez-Lago M."/>
            <person name="Minx P."/>
            <person name="Mollenhauer M.U."/>
            <person name="Montooth K."/>
            <person name="Mount S.M."/>
            <person name="Mu X."/>
            <person name="Myers E."/>
            <person name="Negre B."/>
            <person name="Newfeld S."/>
            <person name="Nielsen R."/>
            <person name="Noor M.A."/>
            <person name="O'Grady P."/>
            <person name="Pachter L."/>
            <person name="Papaceit M."/>
            <person name="Parisi M.J."/>
            <person name="Parisi M."/>
            <person name="Parts L."/>
            <person name="Pedersen J.S."/>
            <person name="Pesole G."/>
            <person name="Phillippy A.M."/>
            <person name="Ponting C.P."/>
            <person name="Pop M."/>
            <person name="Porcelli D."/>
            <person name="Powell J.R."/>
            <person name="Prohaska S."/>
            <person name="Pruitt K."/>
            <person name="Puig M."/>
            <person name="Quesneville H."/>
            <person name="Ram K.R."/>
            <person name="Rand D."/>
            <person name="Rasmussen M.D."/>
            <person name="Reed L.K."/>
            <person name="Reenan R."/>
            <person name="Reily A."/>
            <person name="Remington K.A."/>
            <person name="Rieger T.T."/>
            <person name="Ritchie M.G."/>
            <person name="Robin C."/>
            <person name="Rogers Y.H."/>
            <person name="Rohde C."/>
            <person name="Rozas J."/>
            <person name="Rubenfield M.J."/>
            <person name="Ruiz A."/>
            <person name="Russo S."/>
            <person name="Salzberg S.L."/>
            <person name="Sanchez-Gracia A."/>
            <person name="Saranga D.J."/>
            <person name="Sato H."/>
            <person name="Schaeffer S.W."/>
            <person name="Schatz M.C."/>
            <person name="Schlenke T."/>
            <person name="Schwartz R."/>
            <person name="Segarra C."/>
            <person name="Singh R.S."/>
            <person name="Sirot L."/>
            <person name="Sirota M."/>
            <person name="Sisneros N.B."/>
            <person name="Smith C.D."/>
            <person name="Smith T.F."/>
            <person name="Spieth J."/>
            <person name="Stage D.E."/>
            <person name="Stark A."/>
            <person name="Stephan W."/>
            <person name="Strausberg R.L."/>
            <person name="Strempel S."/>
            <person name="Sturgill D."/>
            <person name="Sutton G."/>
            <person name="Sutton G.G."/>
            <person name="Tao W."/>
            <person name="Teichmann S."/>
            <person name="Tobari Y.N."/>
            <person name="Tomimura Y."/>
            <person name="Tsolas J.M."/>
            <person name="Valente V.L."/>
            <person name="Venter E."/>
            <person name="Venter J.C."/>
            <person name="Vicario S."/>
            <person name="Vieira F.G."/>
            <person name="Vilella A.J."/>
            <person name="Villasante A."/>
            <person name="Walenz B."/>
            <person name="Wang J."/>
            <person name="Wasserman M."/>
            <person name="Watts T."/>
            <person name="Wilson D."/>
            <person name="Wilson R.K."/>
            <person name="Wing R.A."/>
            <person name="Wolfner M.F."/>
            <person name="Wong A."/>
            <person name="Wong G.K."/>
            <person name="Wu C.I."/>
            <person name="Wu G."/>
            <person name="Yamamoto D."/>
            <person name="Yang H.P."/>
            <person name="Yang S.P."/>
            <person name="Yorke J.A."/>
            <person name="Yoshida K."/>
            <person name="Zdobnov E."/>
            <person name="Zhang P."/>
            <person name="Zhang Y."/>
            <person name="Zimin A.V."/>
            <person name="Baldwin J."/>
            <person name="Abdouelleil A."/>
            <person name="Abdulkadir J."/>
            <person name="Abebe A."/>
            <person name="Abera B."/>
            <person name="Abreu J."/>
            <person name="Acer S.C."/>
            <person name="Aftuck L."/>
            <person name="Alexander A."/>
            <person name="An P."/>
            <person name="Anderson E."/>
            <person name="Anderson S."/>
            <person name="Arachi H."/>
            <person name="Azer M."/>
            <person name="Bachantsang P."/>
            <person name="Barry A."/>
            <person name="Bayul T."/>
            <person name="Berlin A."/>
            <person name="Bessette D."/>
            <person name="Bloom T."/>
            <person name="Blye J."/>
            <person name="Boguslavskiy L."/>
            <person name="Bonnet C."/>
            <person name="Boukhgalter B."/>
            <person name="Bourzgui I."/>
            <person name="Brown A."/>
            <person name="Cahill P."/>
            <person name="Channer S."/>
            <person name="Cheshatsang Y."/>
            <person name="Chuda L."/>
            <person name="Citroen M."/>
            <person name="Collymore A."/>
            <person name="Cooke P."/>
            <person name="Costello M."/>
            <person name="D'Aco K."/>
            <person name="Daza R."/>
            <person name="De Haan G."/>
            <person name="DeGray S."/>
            <person name="DeMaso C."/>
            <person name="Dhargay N."/>
            <person name="Dooley K."/>
            <person name="Dooley E."/>
            <person name="Doricent M."/>
            <person name="Dorje P."/>
            <person name="Dorjee K."/>
            <person name="Dupes A."/>
            <person name="Elong R."/>
            <person name="Falk J."/>
            <person name="Farina A."/>
            <person name="Faro S."/>
            <person name="Ferguson D."/>
            <person name="Fisher S."/>
            <person name="Foley C.D."/>
            <person name="Franke A."/>
            <person name="Friedrich D."/>
            <person name="Gadbois L."/>
            <person name="Gearin G."/>
            <person name="Gearin C.R."/>
            <person name="Giannoukos G."/>
            <person name="Goode T."/>
            <person name="Graham J."/>
            <person name="Grandbois E."/>
            <person name="Grewal S."/>
            <person name="Gyaltsen K."/>
            <person name="Hafez N."/>
            <person name="Hagos B."/>
            <person name="Hall J."/>
            <person name="Henson C."/>
            <person name="Hollinger A."/>
            <person name="Honan T."/>
            <person name="Huard M.D."/>
            <person name="Hughes L."/>
            <person name="Hurhula B."/>
            <person name="Husby M.E."/>
            <person name="Kamat A."/>
            <person name="Kanga B."/>
            <person name="Kashin S."/>
            <person name="Khazanovich D."/>
            <person name="Kisner P."/>
            <person name="Lance K."/>
            <person name="Lara M."/>
            <person name="Lee W."/>
            <person name="Lennon N."/>
            <person name="Letendre F."/>
            <person name="LeVine R."/>
            <person name="Lipovsky A."/>
            <person name="Liu X."/>
            <person name="Liu J."/>
            <person name="Liu S."/>
            <person name="Lokyitsang T."/>
            <person name="Lokyitsang Y."/>
            <person name="Lubonja R."/>
            <person name="Lui A."/>
            <person name="MacDonald P."/>
            <person name="Magnisalis V."/>
            <person name="Maru K."/>
            <person name="Matthews C."/>
            <person name="McCusker W."/>
            <person name="McDonough S."/>
            <person name="Mehta T."/>
            <person name="Meldrim J."/>
            <person name="Meneus L."/>
            <person name="Mihai O."/>
            <person name="Mihalev A."/>
            <person name="Mihova T."/>
            <person name="Mittelman R."/>
            <person name="Mlenga V."/>
            <person name="Montmayeur A."/>
            <person name="Mulrain L."/>
            <person name="Navidi A."/>
            <person name="Naylor J."/>
            <person name="Negash T."/>
            <person name="Nguyen T."/>
            <person name="Nguyen N."/>
            <person name="Nicol R."/>
            <person name="Norbu C."/>
            <person name="Norbu N."/>
            <person name="Novod N."/>
            <person name="O'Neill B."/>
            <person name="Osman S."/>
            <person name="Markiewicz E."/>
            <person name="Oyono O.L."/>
            <person name="Patti C."/>
            <person name="Phunkhang P."/>
            <person name="Pierre F."/>
            <person name="Priest M."/>
            <person name="Raghuraman S."/>
            <person name="Rege F."/>
            <person name="Reyes R."/>
            <person name="Rise C."/>
            <person name="Rogov P."/>
            <person name="Ross K."/>
            <person name="Ryan E."/>
            <person name="Settipalli S."/>
            <person name="Shea T."/>
            <person name="Sherpa N."/>
            <person name="Shi L."/>
            <person name="Shih D."/>
            <person name="Sparrow T."/>
            <person name="Spaulding J."/>
            <person name="Stalker J."/>
            <person name="Stange-Thomann N."/>
            <person name="Stavropoulos S."/>
            <person name="Stone C."/>
            <person name="Strader C."/>
            <person name="Tesfaye S."/>
            <person name="Thomson T."/>
            <person name="Thoulutsang Y."/>
            <person name="Thoulutsang D."/>
            <person name="Topham K."/>
            <person name="Topping I."/>
            <person name="Tsamla T."/>
            <person name="Vassiliev H."/>
            <person name="Vo A."/>
            <person name="Wangchuk T."/>
            <person name="Wangdi T."/>
            <person name="Weiand M."/>
            <person name="Wilkinson J."/>
            <person name="Wilson A."/>
            <person name="Yadav S."/>
            <person name="Young G."/>
            <person name="Yu Q."/>
            <person name="Zembek L."/>
            <person name="Zhong D."/>
            <person name="Zimmer A."/>
            <person name="Zwirko Z."/>
            <person name="Jaffe D.B."/>
            <person name="Alvarez P."/>
            <person name="Brockman W."/>
            <person name="Butler J."/>
            <person name="Chin C."/>
            <person name="Gnerre S."/>
            <person name="Grabherr M."/>
            <person name="Kleber M."/>
            <person name="Mauceli E."/>
            <person name="MacCallum I."/>
        </authorList>
    </citation>
    <scope>NUCLEOTIDE SEQUENCE [LARGE SCALE GENOMIC DNA]</scope>
    <source>
        <strain evidence="16">TSC#15081-1352.22</strain>
        <strain evidence="18">Tucson 15081-1352.22</strain>
    </source>
</reference>
<dbReference type="SUPFAM" id="SSF48264">
    <property type="entry name" value="Cytochrome P450"/>
    <property type="match status" value="1"/>
</dbReference>
<comment type="function">
    <text evidence="2">May be involved in the metabolism of insect hormones and in the breakdown of synthetic insecticides.</text>
</comment>
<dbReference type="InterPro" id="IPR002401">
    <property type="entry name" value="Cyt_P450_E_grp-I"/>
</dbReference>
<evidence type="ECO:0000256" key="5">
    <source>
        <dbReference type="ARBA" id="ARBA00010617"/>
    </source>
</evidence>
<dbReference type="AlphaFoldDB" id="B4L7K0"/>
<feature type="binding site" description="axial binding residue" evidence="14">
    <location>
        <position position="452"/>
    </location>
    <ligand>
        <name>heme</name>
        <dbReference type="ChEBI" id="CHEBI:30413"/>
    </ligand>
    <ligandPart>
        <name>Fe</name>
        <dbReference type="ChEBI" id="CHEBI:18248"/>
    </ligandPart>
</feature>
<dbReference type="GO" id="GO:0005789">
    <property type="term" value="C:endoplasmic reticulum membrane"/>
    <property type="evidence" value="ECO:0007669"/>
    <property type="project" value="UniProtKB-SubCell"/>
</dbReference>
<keyword evidence="6 14" id="KW-0349">Heme</keyword>
<keyword evidence="10 16" id="KW-0560">Oxidoreductase</keyword>
<dbReference type="PANTHER" id="PTHR24300">
    <property type="entry name" value="CYTOCHROME P450 508A4-RELATED"/>
    <property type="match status" value="1"/>
</dbReference>
<keyword evidence="13 15" id="KW-0472">Membrane</keyword>
<dbReference type="GO" id="GO:0001700">
    <property type="term" value="P:embryonic development via the syncytial blastoderm"/>
    <property type="evidence" value="ECO:0007669"/>
    <property type="project" value="EnsemblMetazoa"/>
</dbReference>
<evidence type="ECO:0000256" key="9">
    <source>
        <dbReference type="ARBA" id="ARBA00022848"/>
    </source>
</evidence>
<evidence type="ECO:0000256" key="10">
    <source>
        <dbReference type="ARBA" id="ARBA00023002"/>
    </source>
</evidence>
<evidence type="ECO:0000256" key="4">
    <source>
        <dbReference type="ARBA" id="ARBA00004406"/>
    </source>
</evidence>
<dbReference type="GO" id="GO:0007298">
    <property type="term" value="P:border follicle cell migration"/>
    <property type="evidence" value="ECO:0007669"/>
    <property type="project" value="EnsemblMetazoa"/>
</dbReference>
<evidence type="ECO:0000313" key="17">
    <source>
        <dbReference type="EMBL" id="KRG07498.1"/>
    </source>
</evidence>
<reference evidence="16" key="2">
    <citation type="journal article" date="2008" name="Bioinformatics">
        <title>Assembly reconciliation.</title>
        <authorList>
            <person name="Zimin A.V."/>
            <person name="Smith D.R."/>
            <person name="Sutton G."/>
            <person name="Yorke J.A."/>
        </authorList>
    </citation>
    <scope>NUCLEOTIDE SEQUENCE</scope>
    <source>
        <strain evidence="16">TSC#15081-1352.22</strain>
    </source>
</reference>
<comment type="cofactor">
    <cofactor evidence="1 14">
        <name>heme</name>
        <dbReference type="ChEBI" id="CHEBI:30413"/>
    </cofactor>
</comment>
<keyword evidence="8" id="KW-0256">Endoplasmic reticulum</keyword>
<feature type="transmembrane region" description="Helical" evidence="15">
    <location>
        <begin position="6"/>
        <end position="26"/>
    </location>
</feature>
<accession>B4L7K0</accession>
<dbReference type="GO" id="GO:0006805">
    <property type="term" value="P:xenobiotic metabolic process"/>
    <property type="evidence" value="ECO:0007669"/>
    <property type="project" value="TreeGrafter"/>
</dbReference>
<evidence type="ECO:0000256" key="6">
    <source>
        <dbReference type="ARBA" id="ARBA00022617"/>
    </source>
</evidence>
<dbReference type="EMBL" id="CH933814">
    <property type="protein sequence ID" value="EDW05713.1"/>
    <property type="molecule type" value="Genomic_DNA"/>
</dbReference>
<dbReference type="OrthoDB" id="1844152at2759"/>
<dbReference type="InterPro" id="IPR050182">
    <property type="entry name" value="Cytochrome_P450_fam2"/>
</dbReference>
<keyword evidence="11 14" id="KW-0408">Iron</keyword>
<dbReference type="Pfam" id="PF00067">
    <property type="entry name" value="p450"/>
    <property type="match status" value="1"/>
</dbReference>
<dbReference type="PRINTS" id="PR00385">
    <property type="entry name" value="P450"/>
</dbReference>
<dbReference type="EMBL" id="CH933814">
    <property type="protein sequence ID" value="KRG07498.1"/>
    <property type="molecule type" value="Genomic_DNA"/>
</dbReference>
<dbReference type="PRINTS" id="PR00463">
    <property type="entry name" value="EP450I"/>
</dbReference>
<dbReference type="HOGENOM" id="CLU_001570_22_0_1"/>
<dbReference type="FunFam" id="1.10.630.10:FF:000238">
    <property type="entry name" value="Cytochrome P450 2A6"/>
    <property type="match status" value="1"/>
</dbReference>
<sequence length="514" mass="58308">MSADELGLAVFGVLLSLVCIAVALICQRRNARLLGRTPPGPWGVPLLGYLPFVDRQAPHKSLQALARRYGAIYQLSMGSVRTVVLADAALVRDFLRHEELTARAPLYLTHGIMGGYGIIGAGGDIWKYQRRQLIEWLKALGMTRKQCETRAQLEQRISSGVSECVQAYESEAKAPLDPLPALQHTLGNIINDLVFGETYERHDPNWLYLQQLQEQGVKLIGVSGMVNFLPWLRHLPGNKRSIRFLLDGKAKTHALYDRIIARCAQQLQQEKEQQQQQQQQQSPGRSILAHFLHERQPYSQLYCDEQLRHLLADLFGAGVDTSLATLRWFLLYMAREQRCQQRLQSELRHLSESPTLAELEPIAYLRACLSEAQRIRSVVPLGIPHGVDQDTMVGDYHLRKGTMVLVLQWAIHMNPEAWPEPEQFRPERFLSADGDYVAPAQFIPFQTGKRMCPGDELARMMLTLYAGRILRRFHVQLPAGEAQHVDFEGECGITLAPAHYKLQFTPMEELPKND</sequence>
<keyword evidence="12" id="KW-0503">Monooxygenase</keyword>
<evidence type="ECO:0000256" key="14">
    <source>
        <dbReference type="PIRSR" id="PIRSR602401-1"/>
    </source>
</evidence>
<dbReference type="GO" id="GO:0005506">
    <property type="term" value="F:iron ion binding"/>
    <property type="evidence" value="ECO:0007669"/>
    <property type="project" value="InterPro"/>
</dbReference>
<evidence type="ECO:0000256" key="7">
    <source>
        <dbReference type="ARBA" id="ARBA00022723"/>
    </source>
</evidence>
<evidence type="ECO:0000256" key="8">
    <source>
        <dbReference type="ARBA" id="ARBA00022824"/>
    </source>
</evidence>
<dbReference type="GO" id="GO:0006697">
    <property type="term" value="P:ecdysone biosynthetic process"/>
    <property type="evidence" value="ECO:0007669"/>
    <property type="project" value="EnsemblMetazoa"/>
</dbReference>
<evidence type="ECO:0000256" key="3">
    <source>
        <dbReference type="ARBA" id="ARBA00004174"/>
    </source>
</evidence>
<gene>
    <name evidence="16" type="primary">Dmoj\GI11185</name>
    <name evidence="16" type="ORF">Dmoj_GI11185</name>
</gene>
<evidence type="ECO:0000256" key="12">
    <source>
        <dbReference type="ARBA" id="ARBA00023033"/>
    </source>
</evidence>
<dbReference type="GO" id="GO:0006082">
    <property type="term" value="P:organic acid metabolic process"/>
    <property type="evidence" value="ECO:0007669"/>
    <property type="project" value="TreeGrafter"/>
</dbReference>
<dbReference type="Gene3D" id="1.10.630.10">
    <property type="entry name" value="Cytochrome P450"/>
    <property type="match status" value="1"/>
</dbReference>
<name>B4L7K0_DROMO</name>
<dbReference type="InterPro" id="IPR036396">
    <property type="entry name" value="Cyt_P450_sf"/>
</dbReference>
<dbReference type="OMA" id="LYMAREQ"/>
<comment type="similarity">
    <text evidence="5">Belongs to the cytochrome P450 family.</text>
</comment>
<evidence type="ECO:0000256" key="2">
    <source>
        <dbReference type="ARBA" id="ARBA00003690"/>
    </source>
</evidence>
<keyword evidence="18" id="KW-1185">Reference proteome</keyword>